<dbReference type="Gene3D" id="2.60.40.200">
    <property type="entry name" value="Superoxide dismutase, copper/zinc binding domain"/>
    <property type="match status" value="1"/>
</dbReference>
<evidence type="ECO:0000313" key="4">
    <source>
        <dbReference type="Proteomes" id="UP000184731"/>
    </source>
</evidence>
<dbReference type="Pfam" id="PF00080">
    <property type="entry name" value="Sod_Cu"/>
    <property type="match status" value="1"/>
</dbReference>
<dbReference type="KEGG" id="saqi:AXG55_07175"/>
<reference evidence="3 4" key="1">
    <citation type="submission" date="2016-10" db="EMBL/GenBank/DDBJ databases">
        <title>Silvanigrella aquatica sp. nov., isolated from a freshwater lake located in the Black Forest, Germany, description of Silvanigrellaceae fam. nov., Silvanigrellales ord. nov., reclassification of the order Bdellovibrionales in the class Oligoflexia, reclassification of the families Bacteriovoracaceae and Halobacteriovoraceae in the new order Bacteriovoracales ord. nov., and reclassification of the family Pseudobacteriovoracaceae in the order Oligoflexiales.</title>
        <authorList>
            <person name="Hahn M.W."/>
            <person name="Schmidt J."/>
            <person name="Koll U."/>
            <person name="Rohde M."/>
            <person name="Verbag S."/>
            <person name="Pitt A."/>
            <person name="Nakai R."/>
            <person name="Naganuma T."/>
            <person name="Lang E."/>
        </authorList>
    </citation>
    <scope>NUCLEOTIDE SEQUENCE [LARGE SCALE GENOMIC DNA]</scope>
    <source>
        <strain evidence="3 4">MWH-Nonnen-W8red</strain>
    </source>
</reference>
<dbReference type="RefSeq" id="WP_148697439.1">
    <property type="nucleotide sequence ID" value="NZ_CP017834.1"/>
</dbReference>
<comment type="similarity">
    <text evidence="1">Belongs to the Cu-Zn superoxide dismutase family.</text>
</comment>
<dbReference type="InterPro" id="IPR036423">
    <property type="entry name" value="SOD-like_Cu/Zn_dom_sf"/>
</dbReference>
<dbReference type="Proteomes" id="UP000184731">
    <property type="component" value="Chromosome"/>
</dbReference>
<proteinExistence type="inferred from homology"/>
<sequence length="182" mass="19295">MSKNILSSTGIIFSLIMTSCLSSSYKTEKNVVFQPKNNSKASGSIKVAEFSDGGVHITGKISNLEPNKLHGFHIHEKGNCSDAAAMNAGAHYNPDSDHVHGTSVANESYESQHAGDLGNIKSNENGIALIDLTVTSPEFTLEKEGSKYSLMGKSFVVHADQDDEKSAPAGNAGKRILCGVVN</sequence>
<dbReference type="InterPro" id="IPR001424">
    <property type="entry name" value="SOD_Cu_Zn_dom"/>
</dbReference>
<dbReference type="GO" id="GO:0005507">
    <property type="term" value="F:copper ion binding"/>
    <property type="evidence" value="ECO:0007669"/>
    <property type="project" value="InterPro"/>
</dbReference>
<name>A0A1L4D0I3_9BACT</name>
<dbReference type="AlphaFoldDB" id="A0A1L4D0I3"/>
<dbReference type="STRING" id="1915309.AXG55_07175"/>
<gene>
    <name evidence="3" type="ORF">AXG55_07175</name>
</gene>
<protein>
    <recommendedName>
        <fullName evidence="2">Superoxide dismutase copper/zinc binding domain-containing protein</fullName>
    </recommendedName>
</protein>
<dbReference type="SUPFAM" id="SSF49329">
    <property type="entry name" value="Cu,Zn superoxide dismutase-like"/>
    <property type="match status" value="1"/>
</dbReference>
<keyword evidence="4" id="KW-1185">Reference proteome</keyword>
<evidence type="ECO:0000256" key="1">
    <source>
        <dbReference type="ARBA" id="ARBA00010457"/>
    </source>
</evidence>
<evidence type="ECO:0000313" key="3">
    <source>
        <dbReference type="EMBL" id="APJ03697.1"/>
    </source>
</evidence>
<evidence type="ECO:0000259" key="2">
    <source>
        <dbReference type="Pfam" id="PF00080"/>
    </source>
</evidence>
<dbReference type="EMBL" id="CP017834">
    <property type="protein sequence ID" value="APJ03697.1"/>
    <property type="molecule type" value="Genomic_DNA"/>
</dbReference>
<dbReference type="PROSITE" id="PS51257">
    <property type="entry name" value="PROKAR_LIPOPROTEIN"/>
    <property type="match status" value="1"/>
</dbReference>
<dbReference type="OrthoDB" id="5293043at2"/>
<dbReference type="GO" id="GO:0006801">
    <property type="term" value="P:superoxide metabolic process"/>
    <property type="evidence" value="ECO:0007669"/>
    <property type="project" value="InterPro"/>
</dbReference>
<accession>A0A1L4D0I3</accession>
<dbReference type="PANTHER" id="PTHR10003">
    <property type="entry name" value="SUPEROXIDE DISMUTASE CU-ZN -RELATED"/>
    <property type="match status" value="1"/>
</dbReference>
<organism evidence="3 4">
    <name type="scientific">Silvanigrella aquatica</name>
    <dbReference type="NCBI Taxonomy" id="1915309"/>
    <lineage>
        <taxon>Bacteria</taxon>
        <taxon>Pseudomonadati</taxon>
        <taxon>Bdellovibrionota</taxon>
        <taxon>Oligoflexia</taxon>
        <taxon>Silvanigrellales</taxon>
        <taxon>Silvanigrellaceae</taxon>
        <taxon>Silvanigrella</taxon>
    </lineage>
</organism>
<feature type="domain" description="Superoxide dismutase copper/zinc binding" evidence="2">
    <location>
        <begin position="42"/>
        <end position="181"/>
    </location>
</feature>
<dbReference type="InterPro" id="IPR024134">
    <property type="entry name" value="SOD_Cu/Zn_/chaperone"/>
</dbReference>
<dbReference type="CDD" id="cd00305">
    <property type="entry name" value="Cu-Zn_Superoxide_Dismutase"/>
    <property type="match status" value="1"/>
</dbReference>